<feature type="region of interest" description="Disordered" evidence="1">
    <location>
        <begin position="1"/>
        <end position="38"/>
    </location>
</feature>
<feature type="compositionally biased region" description="Polar residues" evidence="1">
    <location>
        <begin position="1"/>
        <end position="16"/>
    </location>
</feature>
<dbReference type="InterPro" id="IPR029063">
    <property type="entry name" value="SAM-dependent_MTases_sf"/>
</dbReference>
<keyword evidence="3" id="KW-0808">Transferase</keyword>
<evidence type="ECO:0000313" key="4">
    <source>
        <dbReference type="Proteomes" id="UP001597365"/>
    </source>
</evidence>
<feature type="domain" description="Methyltransferase type 11" evidence="2">
    <location>
        <begin position="47"/>
        <end position="125"/>
    </location>
</feature>
<dbReference type="GO" id="GO:0032259">
    <property type="term" value="P:methylation"/>
    <property type="evidence" value="ECO:0007669"/>
    <property type="project" value="UniProtKB-KW"/>
</dbReference>
<dbReference type="Pfam" id="PF08241">
    <property type="entry name" value="Methyltransf_11"/>
    <property type="match status" value="1"/>
</dbReference>
<accession>A0ABW4PNB7</accession>
<dbReference type="GO" id="GO:0008168">
    <property type="term" value="F:methyltransferase activity"/>
    <property type="evidence" value="ECO:0007669"/>
    <property type="project" value="UniProtKB-KW"/>
</dbReference>
<sequence>MRDTWYSSTAPAQSPSPFCASGPPANDPAHRRPGRRGRFLNLPTRCQRAGRTCSVDPAPQMIEHAHAKLTTADLAGRLLVGDATAPPTGQARFDVVLCRHLMRTLPDPTAALTAWTSRIRPGGPLVPVEGR</sequence>
<dbReference type="EC" id="2.1.1.-" evidence="3"/>
<keyword evidence="4" id="KW-1185">Reference proteome</keyword>
<evidence type="ECO:0000256" key="1">
    <source>
        <dbReference type="SAM" id="MobiDB-lite"/>
    </source>
</evidence>
<dbReference type="InterPro" id="IPR013216">
    <property type="entry name" value="Methyltransf_11"/>
</dbReference>
<reference evidence="4" key="1">
    <citation type="journal article" date="2019" name="Int. J. Syst. Evol. Microbiol.">
        <title>The Global Catalogue of Microorganisms (GCM) 10K type strain sequencing project: providing services to taxonomists for standard genome sequencing and annotation.</title>
        <authorList>
            <consortium name="The Broad Institute Genomics Platform"/>
            <consortium name="The Broad Institute Genome Sequencing Center for Infectious Disease"/>
            <person name="Wu L."/>
            <person name="Ma J."/>
        </authorList>
    </citation>
    <scope>NUCLEOTIDE SEQUENCE [LARGE SCALE GENOMIC DNA]</scope>
    <source>
        <strain evidence="4">CGMCC 4.7455</strain>
    </source>
</reference>
<keyword evidence="3" id="KW-0489">Methyltransferase</keyword>
<name>A0ABW4PNB7_9ACTN</name>
<dbReference type="SUPFAM" id="SSF53335">
    <property type="entry name" value="S-adenosyl-L-methionine-dependent methyltransferases"/>
    <property type="match status" value="1"/>
</dbReference>
<evidence type="ECO:0000259" key="2">
    <source>
        <dbReference type="Pfam" id="PF08241"/>
    </source>
</evidence>
<dbReference type="RefSeq" id="WP_380901827.1">
    <property type="nucleotide sequence ID" value="NZ_JBHUFU010000011.1"/>
</dbReference>
<proteinExistence type="predicted"/>
<organism evidence="3 4">
    <name type="scientific">Streptomyces desertarenae</name>
    <dbReference type="NCBI Taxonomy" id="2666184"/>
    <lineage>
        <taxon>Bacteria</taxon>
        <taxon>Bacillati</taxon>
        <taxon>Actinomycetota</taxon>
        <taxon>Actinomycetes</taxon>
        <taxon>Kitasatosporales</taxon>
        <taxon>Streptomycetaceae</taxon>
        <taxon>Streptomyces</taxon>
    </lineage>
</organism>
<dbReference type="Proteomes" id="UP001597365">
    <property type="component" value="Unassembled WGS sequence"/>
</dbReference>
<comment type="caution">
    <text evidence="3">The sequence shown here is derived from an EMBL/GenBank/DDBJ whole genome shotgun (WGS) entry which is preliminary data.</text>
</comment>
<evidence type="ECO:0000313" key="3">
    <source>
        <dbReference type="EMBL" id="MFD1831667.1"/>
    </source>
</evidence>
<dbReference type="Gene3D" id="3.40.50.150">
    <property type="entry name" value="Vaccinia Virus protein VP39"/>
    <property type="match status" value="1"/>
</dbReference>
<dbReference type="EMBL" id="JBHUFU010000011">
    <property type="protein sequence ID" value="MFD1831667.1"/>
    <property type="molecule type" value="Genomic_DNA"/>
</dbReference>
<protein>
    <submittedName>
        <fullName evidence="3">Class I SAM-dependent methyltransferase</fullName>
        <ecNumber evidence="3">2.1.1.-</ecNumber>
    </submittedName>
</protein>
<gene>
    <name evidence="3" type="ORF">ACFSJS_18670</name>
</gene>